<dbReference type="InterPro" id="IPR012337">
    <property type="entry name" value="RNaseH-like_sf"/>
</dbReference>
<dbReference type="Proteomes" id="UP000887577">
    <property type="component" value="Unplaced"/>
</dbReference>
<dbReference type="PANTHER" id="PTHR10642:SF26">
    <property type="entry name" value="RIBONUCLEASE H1"/>
    <property type="match status" value="1"/>
</dbReference>
<dbReference type="Pfam" id="PF00075">
    <property type="entry name" value="RNase_H"/>
    <property type="match status" value="1"/>
</dbReference>
<evidence type="ECO:0000313" key="9">
    <source>
        <dbReference type="Proteomes" id="UP000887577"/>
    </source>
</evidence>
<evidence type="ECO:0000256" key="6">
    <source>
        <dbReference type="ARBA" id="ARBA00022759"/>
    </source>
</evidence>
<dbReference type="EC" id="3.1.26.4" evidence="3"/>
<dbReference type="SUPFAM" id="SSF53098">
    <property type="entry name" value="Ribonuclease H-like"/>
    <property type="match status" value="2"/>
</dbReference>
<comment type="similarity">
    <text evidence="2">Belongs to the RNase H family.</text>
</comment>
<reference evidence="10" key="1">
    <citation type="submission" date="2022-11" db="UniProtKB">
        <authorList>
            <consortium name="WormBaseParasite"/>
        </authorList>
    </citation>
    <scope>IDENTIFICATION</scope>
</reference>
<sequence length="373" mass="42364">MKTSLRNFGRILAGPNARNPVRFTVFIPQLISNTPSYRALHSSITLNRKTAVNDVNEKLFEAAEWHNVPTVSVVSMASKNGTPACYGVYWGDDDPMNVLKACSASRPNMFHASIDGLLLALRQAIHERKLDKVMVRTDSEYLIKCASFYLSSWRQNGYVKKDGEAVKNKEDLQDLDTMLSQIEVKFDKIELPGEVFSKLNNLSNANADVREIFSDADVYDPNFNGKCVFVHGAYLEKKYPNSENSFKVAAYGVRFPGNDYFDFPGKLNQFPYTLLRAQMYGILMALQFANNESPKLNNFQIVCDSPIFVKYYKREWKKNNGEPVANYHFYKQIVKLADELNVSFCYLPENSEHPDFLSAKLLAQDGLGMPFKA</sequence>
<name>A0A914ZB20_9BILA</name>
<dbReference type="AlphaFoldDB" id="A0A914ZB20"/>
<keyword evidence="9" id="KW-1185">Reference proteome</keyword>
<feature type="domain" description="RNase H type-1" evidence="8">
    <location>
        <begin position="222"/>
        <end position="368"/>
    </location>
</feature>
<protein>
    <recommendedName>
        <fullName evidence="3">ribonuclease H</fullName>
        <ecNumber evidence="3">3.1.26.4</ecNumber>
    </recommendedName>
</protein>
<keyword evidence="7" id="KW-0378">Hydrolase</keyword>
<evidence type="ECO:0000259" key="8">
    <source>
        <dbReference type="PROSITE" id="PS50879"/>
    </source>
</evidence>
<dbReference type="GO" id="GO:0004523">
    <property type="term" value="F:RNA-DNA hybrid ribonuclease activity"/>
    <property type="evidence" value="ECO:0007669"/>
    <property type="project" value="UniProtKB-EC"/>
</dbReference>
<dbReference type="PROSITE" id="PS50879">
    <property type="entry name" value="RNASE_H_1"/>
    <property type="match status" value="1"/>
</dbReference>
<dbReference type="InterPro" id="IPR002156">
    <property type="entry name" value="RNaseH_domain"/>
</dbReference>
<dbReference type="Gene3D" id="3.30.420.10">
    <property type="entry name" value="Ribonuclease H-like superfamily/Ribonuclease H"/>
    <property type="match status" value="2"/>
</dbReference>
<keyword evidence="4" id="KW-0540">Nuclease</keyword>
<comment type="catalytic activity">
    <reaction evidence="1">
        <text>Endonucleolytic cleavage to 5'-phosphomonoester.</text>
        <dbReference type="EC" id="3.1.26.4"/>
    </reaction>
</comment>
<evidence type="ECO:0000256" key="1">
    <source>
        <dbReference type="ARBA" id="ARBA00000077"/>
    </source>
</evidence>
<keyword evidence="5" id="KW-0479">Metal-binding</keyword>
<dbReference type="WBParaSite" id="PSU_v2.g9514.t1">
    <property type="protein sequence ID" value="PSU_v2.g9514.t1"/>
    <property type="gene ID" value="PSU_v2.g9514"/>
</dbReference>
<evidence type="ECO:0000256" key="3">
    <source>
        <dbReference type="ARBA" id="ARBA00012180"/>
    </source>
</evidence>
<evidence type="ECO:0000256" key="4">
    <source>
        <dbReference type="ARBA" id="ARBA00022722"/>
    </source>
</evidence>
<evidence type="ECO:0000256" key="5">
    <source>
        <dbReference type="ARBA" id="ARBA00022723"/>
    </source>
</evidence>
<organism evidence="9 10">
    <name type="scientific">Panagrolaimus superbus</name>
    <dbReference type="NCBI Taxonomy" id="310955"/>
    <lineage>
        <taxon>Eukaryota</taxon>
        <taxon>Metazoa</taxon>
        <taxon>Ecdysozoa</taxon>
        <taxon>Nematoda</taxon>
        <taxon>Chromadorea</taxon>
        <taxon>Rhabditida</taxon>
        <taxon>Tylenchina</taxon>
        <taxon>Panagrolaimomorpha</taxon>
        <taxon>Panagrolaimoidea</taxon>
        <taxon>Panagrolaimidae</taxon>
        <taxon>Panagrolaimus</taxon>
    </lineage>
</organism>
<dbReference type="GO" id="GO:0003676">
    <property type="term" value="F:nucleic acid binding"/>
    <property type="evidence" value="ECO:0007669"/>
    <property type="project" value="InterPro"/>
</dbReference>
<keyword evidence="6" id="KW-0255">Endonuclease</keyword>
<dbReference type="GO" id="GO:0043137">
    <property type="term" value="P:DNA replication, removal of RNA primer"/>
    <property type="evidence" value="ECO:0007669"/>
    <property type="project" value="TreeGrafter"/>
</dbReference>
<dbReference type="PANTHER" id="PTHR10642">
    <property type="entry name" value="RIBONUCLEASE H1"/>
    <property type="match status" value="1"/>
</dbReference>
<evidence type="ECO:0000256" key="7">
    <source>
        <dbReference type="ARBA" id="ARBA00022801"/>
    </source>
</evidence>
<evidence type="ECO:0000256" key="2">
    <source>
        <dbReference type="ARBA" id="ARBA00005300"/>
    </source>
</evidence>
<evidence type="ECO:0000313" key="10">
    <source>
        <dbReference type="WBParaSite" id="PSU_v2.g9514.t1"/>
    </source>
</evidence>
<dbReference type="InterPro" id="IPR050092">
    <property type="entry name" value="RNase_H"/>
</dbReference>
<dbReference type="InterPro" id="IPR036397">
    <property type="entry name" value="RNaseH_sf"/>
</dbReference>
<proteinExistence type="inferred from homology"/>
<dbReference type="GO" id="GO:0046872">
    <property type="term" value="F:metal ion binding"/>
    <property type="evidence" value="ECO:0007669"/>
    <property type="project" value="UniProtKB-KW"/>
</dbReference>
<accession>A0A914ZB20</accession>